<reference evidence="1 2" key="1">
    <citation type="submission" date="2017-07" db="EMBL/GenBank/DDBJ databases">
        <title>The complete genome sequence of Bacillus mesonae strain H20-5, an efficient strain improving plant abiotic stress resistance.</title>
        <authorList>
            <person name="Kim S.Y."/>
            <person name="Song H."/>
            <person name="Sang M.K."/>
            <person name="Weon H.-Y."/>
            <person name="Song J."/>
        </authorList>
    </citation>
    <scope>NUCLEOTIDE SEQUENCE [LARGE SCALE GENOMIC DNA]</scope>
    <source>
        <strain evidence="1 2">H20-5</strain>
    </source>
</reference>
<sequence>MAKPNAKDWRNRDITDWVVATFQQYLKDAHEERYGIAYTARNYGLEGRWLKSMISEHGSEAVKAFIDACFADYRPTAQYPGLNFSFMFSYQRSRILPRVLADSKRRQFVKQAVEETEDLSDWL</sequence>
<proteinExistence type="predicted"/>
<organism evidence="1 2">
    <name type="scientific">Neobacillus mesonae</name>
    <dbReference type="NCBI Taxonomy" id="1193713"/>
    <lineage>
        <taxon>Bacteria</taxon>
        <taxon>Bacillati</taxon>
        <taxon>Bacillota</taxon>
        <taxon>Bacilli</taxon>
        <taxon>Bacillales</taxon>
        <taxon>Bacillaceae</taxon>
        <taxon>Neobacillus</taxon>
    </lineage>
</organism>
<dbReference type="KEGG" id="nmk:CHR53_06985"/>
<accession>A0A3Q9QT73</accession>
<keyword evidence="2" id="KW-1185">Reference proteome</keyword>
<protein>
    <submittedName>
        <fullName evidence="1">Uncharacterized protein</fullName>
    </submittedName>
</protein>
<name>A0A3Q9QT73_9BACI</name>
<dbReference type="AlphaFoldDB" id="A0A3Q9QT73"/>
<dbReference type="RefSeq" id="WP_127485806.1">
    <property type="nucleotide sequence ID" value="NZ_CP022572.1"/>
</dbReference>
<evidence type="ECO:0000313" key="2">
    <source>
        <dbReference type="Proteomes" id="UP000282892"/>
    </source>
</evidence>
<dbReference type="EMBL" id="CP022572">
    <property type="protein sequence ID" value="AZU61015.1"/>
    <property type="molecule type" value="Genomic_DNA"/>
</dbReference>
<evidence type="ECO:0000313" key="1">
    <source>
        <dbReference type="EMBL" id="AZU61015.1"/>
    </source>
</evidence>
<dbReference type="Proteomes" id="UP000282892">
    <property type="component" value="Chromosome"/>
</dbReference>
<dbReference type="OrthoDB" id="2610578at2"/>
<gene>
    <name evidence="1" type="ORF">CHR53_06985</name>
</gene>